<evidence type="ECO:0000313" key="4">
    <source>
        <dbReference type="EMBL" id="QJH99442.1"/>
    </source>
</evidence>
<evidence type="ECO:0000313" key="1">
    <source>
        <dbReference type="EMBL" id="QJA50511.1"/>
    </source>
</evidence>
<dbReference type="EMBL" id="MT141429">
    <property type="protein sequence ID" value="QJA61058.1"/>
    <property type="molecule type" value="Genomic_DNA"/>
</dbReference>
<dbReference type="AlphaFoldDB" id="A0A6H1ZSX2"/>
<evidence type="ECO:0000313" key="3">
    <source>
        <dbReference type="EMBL" id="QJA82023.1"/>
    </source>
</evidence>
<protein>
    <submittedName>
        <fullName evidence="1">Uncharacterized protein</fullName>
    </submittedName>
</protein>
<sequence>MERRVYKSLDGVTRWFDESKAETFEEGRTWNGNNNISDATGSQWDHEDLYRTRKGSWVLNHWSQMGSIGTWMEIEDNEATQWLLKNGKEIPDDLSVDDLEG</sequence>
<organism evidence="1">
    <name type="scientific">viral metagenome</name>
    <dbReference type="NCBI Taxonomy" id="1070528"/>
    <lineage>
        <taxon>unclassified sequences</taxon>
        <taxon>metagenomes</taxon>
        <taxon>organismal metagenomes</taxon>
    </lineage>
</organism>
<reference evidence="1" key="1">
    <citation type="submission" date="2020-03" db="EMBL/GenBank/DDBJ databases">
        <title>The deep terrestrial virosphere.</title>
        <authorList>
            <person name="Holmfeldt K."/>
            <person name="Nilsson E."/>
            <person name="Simone D."/>
            <person name="Lopez-Fernandez M."/>
            <person name="Wu X."/>
            <person name="de Brujin I."/>
            <person name="Lundin D."/>
            <person name="Andersson A."/>
            <person name="Bertilsson S."/>
            <person name="Dopson M."/>
        </authorList>
    </citation>
    <scope>NUCLEOTIDE SEQUENCE</scope>
    <source>
        <strain evidence="3">MM415A00449</strain>
        <strain evidence="2">MM415B01001</strain>
        <strain evidence="1">TM448A01792</strain>
        <strain evidence="4">TM448B01591</strain>
    </source>
</reference>
<dbReference type="EMBL" id="MT144200">
    <property type="protein sequence ID" value="QJA50511.1"/>
    <property type="molecule type" value="Genomic_DNA"/>
</dbReference>
<gene>
    <name evidence="3" type="ORF">MM415A00449_0020</name>
    <name evidence="2" type="ORF">MM415B01001_0023</name>
    <name evidence="1" type="ORF">TM448A01792_0003</name>
    <name evidence="4" type="ORF">TM448B01591_0007</name>
</gene>
<dbReference type="EMBL" id="MT142477">
    <property type="protein sequence ID" value="QJA82023.1"/>
    <property type="molecule type" value="Genomic_DNA"/>
</dbReference>
<dbReference type="EMBL" id="MT144789">
    <property type="protein sequence ID" value="QJH99442.1"/>
    <property type="molecule type" value="Genomic_DNA"/>
</dbReference>
<evidence type="ECO:0000313" key="2">
    <source>
        <dbReference type="EMBL" id="QJA61058.1"/>
    </source>
</evidence>
<name>A0A6H1ZSX2_9ZZZZ</name>
<accession>A0A6H1ZSX2</accession>
<proteinExistence type="predicted"/>